<dbReference type="Proteomes" id="UP000192596">
    <property type="component" value="Unassembled WGS sequence"/>
</dbReference>
<keyword evidence="4" id="KW-1185">Reference proteome</keyword>
<dbReference type="PANTHER" id="PTHR38117">
    <property type="entry name" value="NACHT AND WD40 DOMAIN PROTEIN"/>
    <property type="match status" value="1"/>
</dbReference>
<name>A0A1V8S9W6_9PEZI</name>
<evidence type="ECO:0000313" key="3">
    <source>
        <dbReference type="EMBL" id="OQN96014.1"/>
    </source>
</evidence>
<organism evidence="3 4">
    <name type="scientific">Cryoendolithus antarcticus</name>
    <dbReference type="NCBI Taxonomy" id="1507870"/>
    <lineage>
        <taxon>Eukaryota</taxon>
        <taxon>Fungi</taxon>
        <taxon>Dikarya</taxon>
        <taxon>Ascomycota</taxon>
        <taxon>Pezizomycotina</taxon>
        <taxon>Dothideomycetes</taxon>
        <taxon>Dothideomycetidae</taxon>
        <taxon>Cladosporiales</taxon>
        <taxon>Cladosporiaceae</taxon>
        <taxon>Cryoendolithus</taxon>
    </lineage>
</organism>
<evidence type="ECO:0000313" key="4">
    <source>
        <dbReference type="Proteomes" id="UP000192596"/>
    </source>
</evidence>
<gene>
    <name evidence="3" type="ORF">B0A48_18005</name>
</gene>
<protein>
    <recommendedName>
        <fullName evidence="2">DUF7053 domain-containing protein</fullName>
    </recommendedName>
</protein>
<dbReference type="Pfam" id="PF23155">
    <property type="entry name" value="DUF7053"/>
    <property type="match status" value="1"/>
</dbReference>
<proteinExistence type="predicted"/>
<dbReference type="InterPro" id="IPR055481">
    <property type="entry name" value="DUF7053"/>
</dbReference>
<feature type="domain" description="DUF7053" evidence="2">
    <location>
        <begin position="6"/>
        <end position="210"/>
    </location>
</feature>
<evidence type="ECO:0000259" key="2">
    <source>
        <dbReference type="Pfam" id="PF23155"/>
    </source>
</evidence>
<sequence length="238" mass="26529">MFETDFSYKSSTPLPPSVSINTALRLLHDFETINRLNPDVRGQKPIIPKNALPKPNGSTNCNTNSLGQVQYFEVEDDLPFIPKKLWSGGVRYQADYIPLDEGCDITIHAPGGFTSVNHWRLVHESDRTVDAIPEHGEGRPLGEYQQTDVDGTALGRVKSKDLLHADEVGGKWFVQIVSDARCSRTFAGFVKGFLKNSHSQLERAFVDKLQEVSASSNGITRPMTSRRPTLGRRKSSQF</sequence>
<dbReference type="AlphaFoldDB" id="A0A1V8S9W6"/>
<accession>A0A1V8S9W6</accession>
<dbReference type="EMBL" id="NAJO01000074">
    <property type="protein sequence ID" value="OQN96014.1"/>
    <property type="molecule type" value="Genomic_DNA"/>
</dbReference>
<evidence type="ECO:0000256" key="1">
    <source>
        <dbReference type="SAM" id="MobiDB-lite"/>
    </source>
</evidence>
<comment type="caution">
    <text evidence="3">The sequence shown here is derived from an EMBL/GenBank/DDBJ whole genome shotgun (WGS) entry which is preliminary data.</text>
</comment>
<dbReference type="PANTHER" id="PTHR38117:SF1">
    <property type="entry name" value="DUF3074 DOMAIN-CONTAINING PROTEIN"/>
    <property type="match status" value="1"/>
</dbReference>
<reference evidence="4" key="1">
    <citation type="submission" date="2017-03" db="EMBL/GenBank/DDBJ databases">
        <title>Genomes of endolithic fungi from Antarctica.</title>
        <authorList>
            <person name="Coleine C."/>
            <person name="Masonjones S."/>
            <person name="Stajich J.E."/>
        </authorList>
    </citation>
    <scope>NUCLEOTIDE SEQUENCE [LARGE SCALE GENOMIC DNA]</scope>
    <source>
        <strain evidence="4">CCFEE 5527</strain>
    </source>
</reference>
<feature type="compositionally biased region" description="Basic residues" evidence="1">
    <location>
        <begin position="229"/>
        <end position="238"/>
    </location>
</feature>
<feature type="compositionally biased region" description="Polar residues" evidence="1">
    <location>
        <begin position="216"/>
        <end position="227"/>
    </location>
</feature>
<dbReference type="InParanoid" id="A0A1V8S9W6"/>
<dbReference type="OrthoDB" id="3838383at2759"/>
<feature type="region of interest" description="Disordered" evidence="1">
    <location>
        <begin position="216"/>
        <end position="238"/>
    </location>
</feature>